<proteinExistence type="predicted"/>
<reference evidence="1" key="2">
    <citation type="submission" date="2015-03" db="EMBL/GenBank/DDBJ databases">
        <authorList>
            <person name="Chow C.-E.T."/>
            <person name="Winget D.M."/>
            <person name="White R.A.III."/>
            <person name="Hallam S.J."/>
            <person name="Suttle C.A."/>
        </authorList>
    </citation>
    <scope>NUCLEOTIDE SEQUENCE</scope>
    <source>
        <strain evidence="1">Oxic3_4</strain>
    </source>
</reference>
<name>A0A0F7LCH5_9VIRU</name>
<accession>A0A0F7LCH5</accession>
<reference evidence="1" key="1">
    <citation type="journal article" date="2015" name="Front. Microbiol.">
        <title>Combining genomic sequencing methods to explore viral diversity and reveal potential virus-host interactions.</title>
        <authorList>
            <person name="Chow C.E."/>
            <person name="Winget D.M."/>
            <person name="White R.A.III."/>
            <person name="Hallam S.J."/>
            <person name="Suttle C.A."/>
        </authorList>
    </citation>
    <scope>NUCLEOTIDE SEQUENCE</scope>
    <source>
        <strain evidence="1">Oxic3_4</strain>
    </source>
</reference>
<protein>
    <submittedName>
        <fullName evidence="1">Uncharacterized protein</fullName>
    </submittedName>
</protein>
<organism evidence="1">
    <name type="scientific">uncultured marine virus</name>
    <dbReference type="NCBI Taxonomy" id="186617"/>
    <lineage>
        <taxon>Viruses</taxon>
        <taxon>environmental samples</taxon>
    </lineage>
</organism>
<dbReference type="EMBL" id="KR029610">
    <property type="protein sequence ID" value="AKH48841.1"/>
    <property type="molecule type" value="Genomic_DNA"/>
</dbReference>
<evidence type="ECO:0000313" key="1">
    <source>
        <dbReference type="EMBL" id="AKH48841.1"/>
    </source>
</evidence>
<sequence length="75" mass="8479">MDSSLQLRVLRLNLLRQPLASLCRVLRTKLILLMPKHTAMLAGIHQLHTCPLCQISLTLLILLASVFPLRKQVNV</sequence>